<evidence type="ECO:0000313" key="1">
    <source>
        <dbReference type="EMBL" id="KAI7730346.1"/>
    </source>
</evidence>
<accession>A0AAD5G7K1</accession>
<dbReference type="Proteomes" id="UP001206925">
    <property type="component" value="Unassembled WGS sequence"/>
</dbReference>
<dbReference type="EMBL" id="JAMZMK010010796">
    <property type="protein sequence ID" value="KAI7730346.1"/>
    <property type="molecule type" value="Genomic_DNA"/>
</dbReference>
<proteinExistence type="predicted"/>
<organism evidence="1 2">
    <name type="scientific">Ambrosia artemisiifolia</name>
    <name type="common">Common ragweed</name>
    <dbReference type="NCBI Taxonomy" id="4212"/>
    <lineage>
        <taxon>Eukaryota</taxon>
        <taxon>Viridiplantae</taxon>
        <taxon>Streptophyta</taxon>
        <taxon>Embryophyta</taxon>
        <taxon>Tracheophyta</taxon>
        <taxon>Spermatophyta</taxon>
        <taxon>Magnoliopsida</taxon>
        <taxon>eudicotyledons</taxon>
        <taxon>Gunneridae</taxon>
        <taxon>Pentapetalae</taxon>
        <taxon>asterids</taxon>
        <taxon>campanulids</taxon>
        <taxon>Asterales</taxon>
        <taxon>Asteraceae</taxon>
        <taxon>Asteroideae</taxon>
        <taxon>Heliantheae alliance</taxon>
        <taxon>Heliantheae</taxon>
        <taxon>Ambrosia</taxon>
    </lineage>
</organism>
<keyword evidence="2" id="KW-1185">Reference proteome</keyword>
<protein>
    <submittedName>
        <fullName evidence="1">Uncharacterized protein</fullName>
    </submittedName>
</protein>
<feature type="non-terminal residue" evidence="1">
    <location>
        <position position="103"/>
    </location>
</feature>
<comment type="caution">
    <text evidence="1">The sequence shown here is derived from an EMBL/GenBank/DDBJ whole genome shotgun (WGS) entry which is preliminary data.</text>
</comment>
<gene>
    <name evidence="1" type="ORF">M8C21_025103</name>
</gene>
<sequence length="103" mass="11753">MFHHVSMVKLDLSEQLPFNYSCCNHQFEKHPVHASILILLHHQLNFNQVLAIYSTDKDRIRCLTVALSSSDHKFVGHTLIPVLSKDSSMLDGLKYASTEMEEA</sequence>
<reference evidence="1" key="1">
    <citation type="submission" date="2022-06" db="EMBL/GenBank/DDBJ databases">
        <title>Uncovering the hologenomic basis of an extraordinary plant invasion.</title>
        <authorList>
            <person name="Bieker V.C."/>
            <person name="Martin M.D."/>
            <person name="Gilbert T."/>
            <person name="Hodgins K."/>
            <person name="Battlay P."/>
            <person name="Petersen B."/>
            <person name="Wilson J."/>
        </authorList>
    </citation>
    <scope>NUCLEOTIDE SEQUENCE</scope>
    <source>
        <strain evidence="1">AA19_3_7</strain>
        <tissue evidence="1">Leaf</tissue>
    </source>
</reference>
<dbReference type="AlphaFoldDB" id="A0AAD5G7K1"/>
<name>A0AAD5G7K1_AMBAR</name>
<evidence type="ECO:0000313" key="2">
    <source>
        <dbReference type="Proteomes" id="UP001206925"/>
    </source>
</evidence>